<evidence type="ECO:0000313" key="5">
    <source>
        <dbReference type="Proteomes" id="UP000473531"/>
    </source>
</evidence>
<dbReference type="EMBL" id="WTYU01000002">
    <property type="protein sequence ID" value="MXP15142.1"/>
    <property type="molecule type" value="Genomic_DNA"/>
</dbReference>
<gene>
    <name evidence="4" type="ORF">GRI44_10320</name>
</gene>
<sequence>MIVLVTGANGFVGRAIVNRLAEDGVQVRAAARNEIGSLPPGVTFAQAPDLAIIDGKEISGKPGEWATILDGVDAIVHCAARVHVMQDDASDPLEEYRKVNRDGTLALAQAAVKAGVKRFIFMSSIKVNGEQALPGAPFTRHSKPKPVDPYGVSKLEAENGLFELAENTAMEIAVIRPVLVYGPGVQANFQAIMKLVNRGIPLPFKSIDNRRSMIFLGNLADLTCQAINHPAAAGKCFLASDGEDLSTAELIKKLAHAMGLGPRLFTIPQPVMEFGAKLLGKSSMAVRLFGSLVVDSKETRALLDWQPPFSVAEGLALTAEAYKLESASSR</sequence>
<comment type="pathway">
    <text evidence="1">Bacterial outer membrane biogenesis; LPS O-antigen biosynthesis.</text>
</comment>
<dbReference type="Proteomes" id="UP000473531">
    <property type="component" value="Unassembled WGS sequence"/>
</dbReference>
<reference evidence="4 5" key="1">
    <citation type="submission" date="2019-12" db="EMBL/GenBank/DDBJ databases">
        <title>Genomic-based taxomic classification of the family Erythrobacteraceae.</title>
        <authorList>
            <person name="Xu L."/>
        </authorList>
    </citation>
    <scope>NUCLEOTIDE SEQUENCE [LARGE SCALE GENOMIC DNA]</scope>
    <source>
        <strain evidence="4 5">KCTC 52259</strain>
    </source>
</reference>
<comment type="caution">
    <text evidence="4">The sequence shown here is derived from an EMBL/GenBank/DDBJ whole genome shotgun (WGS) entry which is preliminary data.</text>
</comment>
<organism evidence="4 5">
    <name type="scientific">Allopontixanthobacter confluentis</name>
    <dbReference type="NCBI Taxonomy" id="1849021"/>
    <lineage>
        <taxon>Bacteria</taxon>
        <taxon>Pseudomonadati</taxon>
        <taxon>Pseudomonadota</taxon>
        <taxon>Alphaproteobacteria</taxon>
        <taxon>Sphingomonadales</taxon>
        <taxon>Erythrobacteraceae</taxon>
        <taxon>Allopontixanthobacter</taxon>
    </lineage>
</organism>
<evidence type="ECO:0000256" key="1">
    <source>
        <dbReference type="ARBA" id="ARBA00005125"/>
    </source>
</evidence>
<dbReference type="RefSeq" id="WP_160602338.1">
    <property type="nucleotide sequence ID" value="NZ_WTYU01000002.1"/>
</dbReference>
<feature type="domain" description="NAD-dependent epimerase/dehydratase" evidence="3">
    <location>
        <begin position="3"/>
        <end position="233"/>
    </location>
</feature>
<dbReference type="AlphaFoldDB" id="A0A6L7GGD8"/>
<proteinExistence type="inferred from homology"/>
<evidence type="ECO:0000259" key="3">
    <source>
        <dbReference type="Pfam" id="PF01370"/>
    </source>
</evidence>
<evidence type="ECO:0000256" key="2">
    <source>
        <dbReference type="ARBA" id="ARBA00007637"/>
    </source>
</evidence>
<dbReference type="InterPro" id="IPR036291">
    <property type="entry name" value="NAD(P)-bd_dom_sf"/>
</dbReference>
<name>A0A6L7GGD8_9SPHN</name>
<keyword evidence="5" id="KW-1185">Reference proteome</keyword>
<accession>A0A6L7GGD8</accession>
<comment type="similarity">
    <text evidence="2">Belongs to the NAD(P)-dependent epimerase/dehydratase family.</text>
</comment>
<dbReference type="PANTHER" id="PTHR43000">
    <property type="entry name" value="DTDP-D-GLUCOSE 4,6-DEHYDRATASE-RELATED"/>
    <property type="match status" value="1"/>
</dbReference>
<evidence type="ECO:0000313" key="4">
    <source>
        <dbReference type="EMBL" id="MXP15142.1"/>
    </source>
</evidence>
<protein>
    <submittedName>
        <fullName evidence="4">NAD-dependent epimerase/dehydratase family protein</fullName>
    </submittedName>
</protein>
<dbReference type="Pfam" id="PF01370">
    <property type="entry name" value="Epimerase"/>
    <property type="match status" value="1"/>
</dbReference>
<dbReference type="InterPro" id="IPR001509">
    <property type="entry name" value="Epimerase_deHydtase"/>
</dbReference>
<dbReference type="CDD" id="cd05232">
    <property type="entry name" value="UDP_G4E_4_SDR_e"/>
    <property type="match status" value="1"/>
</dbReference>
<dbReference type="SUPFAM" id="SSF51735">
    <property type="entry name" value="NAD(P)-binding Rossmann-fold domains"/>
    <property type="match status" value="1"/>
</dbReference>
<dbReference type="OrthoDB" id="9814124at2"/>
<dbReference type="Gene3D" id="3.40.50.720">
    <property type="entry name" value="NAD(P)-binding Rossmann-like Domain"/>
    <property type="match status" value="1"/>
</dbReference>